<organism evidence="2 3">
    <name type="scientific">Salibacter halophilus</name>
    <dbReference type="NCBI Taxonomy" id="1803916"/>
    <lineage>
        <taxon>Bacteria</taxon>
        <taxon>Pseudomonadati</taxon>
        <taxon>Bacteroidota</taxon>
        <taxon>Flavobacteriia</taxon>
        <taxon>Flavobacteriales</taxon>
        <taxon>Salibacteraceae</taxon>
        <taxon>Salibacter</taxon>
    </lineage>
</organism>
<keyword evidence="1" id="KW-1133">Transmembrane helix</keyword>
<dbReference type="SUPFAM" id="SSF55486">
    <property type="entry name" value="Metalloproteases ('zincins'), catalytic domain"/>
    <property type="match status" value="1"/>
</dbReference>
<dbReference type="OrthoDB" id="9786424at2"/>
<dbReference type="InterPro" id="IPR010384">
    <property type="entry name" value="MtfA_fam"/>
</dbReference>
<proteinExistence type="predicted"/>
<keyword evidence="3" id="KW-1185">Reference proteome</keyword>
<dbReference type="Gene3D" id="3.40.390.10">
    <property type="entry name" value="Collagenase (Catalytic Domain)"/>
    <property type="match status" value="1"/>
</dbReference>
<feature type="transmembrane region" description="Helical" evidence="1">
    <location>
        <begin position="6"/>
        <end position="24"/>
    </location>
</feature>
<dbReference type="RefSeq" id="WP_151168836.1">
    <property type="nucleotide sequence ID" value="NZ_WACR01000008.1"/>
</dbReference>
<gene>
    <name evidence="2" type="ORF">F3059_10100</name>
</gene>
<keyword evidence="1" id="KW-0472">Membrane</keyword>
<dbReference type="InterPro" id="IPR024079">
    <property type="entry name" value="MetalloPept_cat_dom_sf"/>
</dbReference>
<dbReference type="PANTHER" id="PTHR30164">
    <property type="entry name" value="MTFA PEPTIDASE"/>
    <property type="match status" value="1"/>
</dbReference>
<dbReference type="CDD" id="cd20170">
    <property type="entry name" value="Peptidase_M90-like"/>
    <property type="match status" value="1"/>
</dbReference>
<dbReference type="Pfam" id="PF06167">
    <property type="entry name" value="Peptidase_M90"/>
    <property type="match status" value="1"/>
</dbReference>
<accession>A0A6N6M2J9</accession>
<dbReference type="GO" id="GO:0005829">
    <property type="term" value="C:cytosol"/>
    <property type="evidence" value="ECO:0007669"/>
    <property type="project" value="TreeGrafter"/>
</dbReference>
<dbReference type="EMBL" id="WACR01000008">
    <property type="protein sequence ID" value="KAB1063412.1"/>
    <property type="molecule type" value="Genomic_DNA"/>
</dbReference>
<dbReference type="GO" id="GO:0004177">
    <property type="term" value="F:aminopeptidase activity"/>
    <property type="evidence" value="ECO:0007669"/>
    <property type="project" value="TreeGrafter"/>
</dbReference>
<feature type="transmembrane region" description="Helical" evidence="1">
    <location>
        <begin position="313"/>
        <end position="330"/>
    </location>
</feature>
<dbReference type="AlphaFoldDB" id="A0A6N6M2J9"/>
<dbReference type="InterPro" id="IPR042252">
    <property type="entry name" value="MtfA_N"/>
</dbReference>
<dbReference type="Gene3D" id="1.10.472.150">
    <property type="entry name" value="Glucose-regulated metallo-peptidase M90, N-terminal domain"/>
    <property type="match status" value="1"/>
</dbReference>
<name>A0A6N6M2J9_9FLAO</name>
<protein>
    <submittedName>
        <fullName evidence="2">Zinc-dependent peptidase</fullName>
    </submittedName>
</protein>
<keyword evidence="1" id="KW-0812">Transmembrane</keyword>
<dbReference type="PANTHER" id="PTHR30164:SF2">
    <property type="entry name" value="PROTEIN MTFA"/>
    <property type="match status" value="1"/>
</dbReference>
<feature type="transmembrane region" description="Helical" evidence="1">
    <location>
        <begin position="368"/>
        <end position="390"/>
    </location>
</feature>
<reference evidence="2 3" key="1">
    <citation type="submission" date="2019-09" db="EMBL/GenBank/DDBJ databases">
        <title>Genomes of Cryomorphaceae.</title>
        <authorList>
            <person name="Bowman J.P."/>
        </authorList>
    </citation>
    <scope>NUCLEOTIDE SEQUENCE [LARGE SCALE GENOMIC DNA]</scope>
    <source>
        <strain evidence="2 3">KCTC 52047</strain>
    </source>
</reference>
<comment type="caution">
    <text evidence="2">The sequence shown here is derived from an EMBL/GenBank/DDBJ whole genome shotgun (WGS) entry which is preliminary data.</text>
</comment>
<sequence>MVYAIFLIYMILMVFLFDHVGIHIRIRNLFKRGMGQEKANFELTKDNIARADSILNKHMEFYQNLSKQGKERFLKRLVEVERTKSFYGKDGLEITSEVIVLLCGSIVQLTWGLDEFRLPSFKYIFVYHDIFYQRLIRKNVKGCAIKTGYVMLSWRHVKEGYADENDKLNLALHEFAHALKLEALHRDEHDQRFYLYIPHWLRIAEKSREKMLRSDDSFLRKYAEVNGHEFFAVSVEHFFEDPKGFYKHMPNTFNRLVVLLRVNPLDSENDFQRVYEYVADENKNDETLKIPYLKNAKPVHISTLTGYYGQDNILILGIILGVPALVVTNYNSEFRFLDVIELILIAVVLIGAWVIYRTGSTFRMKSLFSMISVGGGLLATAIFFVLNMSYTLEKQDVIFKVAEKEYDVKTRDYDITLESEVTKPMHVQMTPREFKNYTRYTDRYIALEVELGLFGVKSHSSVFKPVRIKQKK</sequence>
<evidence type="ECO:0000313" key="3">
    <source>
        <dbReference type="Proteomes" id="UP000435357"/>
    </source>
</evidence>
<feature type="transmembrane region" description="Helical" evidence="1">
    <location>
        <begin position="336"/>
        <end position="356"/>
    </location>
</feature>
<evidence type="ECO:0000256" key="1">
    <source>
        <dbReference type="SAM" id="Phobius"/>
    </source>
</evidence>
<dbReference type="GO" id="GO:0008237">
    <property type="term" value="F:metallopeptidase activity"/>
    <property type="evidence" value="ECO:0007669"/>
    <property type="project" value="InterPro"/>
</dbReference>
<evidence type="ECO:0000313" key="2">
    <source>
        <dbReference type="EMBL" id="KAB1063412.1"/>
    </source>
</evidence>
<dbReference type="Proteomes" id="UP000435357">
    <property type="component" value="Unassembled WGS sequence"/>
</dbReference>